<sequence>MDTLAVTAASLPIFPLFPYLPPELRAMIWRAALPEKDSPAFTPYRGGSWNPSPVPNTSVHFGEWEYRFDLDIIRVKIPLASVNHEARNVAITWAHKQGIEFIFDKKRRYNVYIRRPGQMRDMICFGEGAFQLFARQCREMQMASGPNAIIPISINTSRFAIPETSLMDRWFPRLLCDAMHSFCDDVVMFIIAGKHPAFDVTSGDSATAPPRWVLDATH</sequence>
<keyword evidence="3" id="KW-1185">Reference proteome</keyword>
<comment type="caution">
    <text evidence="2">The sequence shown here is derived from an EMBL/GenBank/DDBJ whole genome shotgun (WGS) entry which is preliminary data.</text>
</comment>
<dbReference type="OrthoDB" id="3546385at2759"/>
<dbReference type="InterPro" id="IPR045518">
    <property type="entry name" value="2EXR"/>
</dbReference>
<evidence type="ECO:0000259" key="1">
    <source>
        <dbReference type="Pfam" id="PF20150"/>
    </source>
</evidence>
<dbReference type="AlphaFoldDB" id="A0A1V6T1C8"/>
<organism evidence="2 3">
    <name type="scientific">Penicillium flavigenum</name>
    <dbReference type="NCBI Taxonomy" id="254877"/>
    <lineage>
        <taxon>Eukaryota</taxon>
        <taxon>Fungi</taxon>
        <taxon>Dikarya</taxon>
        <taxon>Ascomycota</taxon>
        <taxon>Pezizomycotina</taxon>
        <taxon>Eurotiomycetes</taxon>
        <taxon>Eurotiomycetidae</taxon>
        <taxon>Eurotiales</taxon>
        <taxon>Aspergillaceae</taxon>
        <taxon>Penicillium</taxon>
    </lineage>
</organism>
<evidence type="ECO:0000313" key="3">
    <source>
        <dbReference type="Proteomes" id="UP000191342"/>
    </source>
</evidence>
<accession>A0A1V6T1C8</accession>
<dbReference type="Pfam" id="PF20150">
    <property type="entry name" value="2EXR"/>
    <property type="match status" value="1"/>
</dbReference>
<dbReference type="Proteomes" id="UP000191342">
    <property type="component" value="Unassembled WGS sequence"/>
</dbReference>
<name>A0A1V6T1C8_9EURO</name>
<dbReference type="EMBL" id="MLQL01000018">
    <property type="protein sequence ID" value="OQE19720.1"/>
    <property type="molecule type" value="Genomic_DNA"/>
</dbReference>
<reference evidence="3" key="1">
    <citation type="journal article" date="2017" name="Nat. Microbiol.">
        <title>Global analysis of biosynthetic gene clusters reveals vast potential of secondary metabolite production in Penicillium species.</title>
        <authorList>
            <person name="Nielsen J.C."/>
            <person name="Grijseels S."/>
            <person name="Prigent S."/>
            <person name="Ji B."/>
            <person name="Dainat J."/>
            <person name="Nielsen K.F."/>
            <person name="Frisvad J.C."/>
            <person name="Workman M."/>
            <person name="Nielsen J."/>
        </authorList>
    </citation>
    <scope>NUCLEOTIDE SEQUENCE [LARGE SCALE GENOMIC DNA]</scope>
    <source>
        <strain evidence="3">IBT 14082</strain>
    </source>
</reference>
<protein>
    <recommendedName>
        <fullName evidence="1">2EXR domain-containing protein</fullName>
    </recommendedName>
</protein>
<feature type="domain" description="2EXR" evidence="1">
    <location>
        <begin position="14"/>
        <end position="101"/>
    </location>
</feature>
<gene>
    <name evidence="2" type="ORF">PENFLA_c018G08399</name>
</gene>
<evidence type="ECO:0000313" key="2">
    <source>
        <dbReference type="EMBL" id="OQE19720.1"/>
    </source>
</evidence>
<proteinExistence type="predicted"/>